<evidence type="ECO:0000256" key="2">
    <source>
        <dbReference type="SAM" id="Phobius"/>
    </source>
</evidence>
<dbReference type="Proteomes" id="UP000504606">
    <property type="component" value="Unplaced"/>
</dbReference>
<protein>
    <submittedName>
        <fullName evidence="4">Uncharacterized protein LOC113208836</fullName>
    </submittedName>
</protein>
<dbReference type="RefSeq" id="XP_052132164.1">
    <property type="nucleotide sequence ID" value="XM_052276204.1"/>
</dbReference>
<keyword evidence="2" id="KW-1133">Transmembrane helix</keyword>
<keyword evidence="1" id="KW-0175">Coiled coil</keyword>
<gene>
    <name evidence="4" type="primary">LOC113208836</name>
</gene>
<reference evidence="4" key="2">
    <citation type="submission" date="2025-08" db="UniProtKB">
        <authorList>
            <consortium name="RefSeq"/>
        </authorList>
    </citation>
    <scope>IDENTIFICATION</scope>
    <source>
        <tissue evidence="4">Whole organism</tissue>
    </source>
</reference>
<dbReference type="AlphaFoldDB" id="A0A9C6XUT0"/>
<reference evidence="4" key="1">
    <citation type="journal article" date="2018" name="Proc. Natl. Acad. Sci. U.S.A.">
        <title>Phylogenomics and the evolution of hemipteroid insects.</title>
        <authorList>
            <person name="Johnson K.P."/>
            <person name="Dietrich C.H."/>
            <person name="Friedrich F."/>
            <person name="Beutel R.G."/>
            <person name="Wipfler B."/>
            <person name="Peters R.S."/>
            <person name="Allen J.M."/>
            <person name="Petersen M."/>
            <person name="Donath A."/>
            <person name="Walden K.K."/>
            <person name="Kozlov A.M."/>
            <person name="Podsiadlowski L."/>
            <person name="Mayer C."/>
            <person name="Meusemann K."/>
            <person name="Vasilikopoulos A."/>
            <person name="Waterhouse R.M."/>
            <person name="Cameron S.L."/>
            <person name="Weirauch C."/>
            <person name="Swanson D.R."/>
            <person name="Percy D.M."/>
            <person name="Hardy N.B."/>
            <person name="Terry I."/>
            <person name="Liu S."/>
            <person name="Zhou X."/>
            <person name="Misof B."/>
            <person name="Robertson H.M."/>
            <person name="Yoshizawa K."/>
        </authorList>
    </citation>
    <scope>NUCLEOTIDE SEQUENCE</scope>
    <source>
        <tissue evidence="4">Whole organism</tissue>
    </source>
</reference>
<keyword evidence="2" id="KW-0472">Membrane</keyword>
<proteinExistence type="predicted"/>
<evidence type="ECO:0000313" key="3">
    <source>
        <dbReference type="Proteomes" id="UP000504606"/>
    </source>
</evidence>
<name>A0A9C6XUT0_FRAOC</name>
<dbReference type="KEGG" id="foc:113208836"/>
<keyword evidence="3" id="KW-1185">Reference proteome</keyword>
<keyword evidence="2" id="KW-0812">Transmembrane</keyword>
<sequence>MVKPLGGVPPKRPSFLRIDMKRKLPAPFTVSRGYTPEYPWLGQQHPEPKPAKKPLLLMQQSPAGIFKCLLCVACFIFGLALIAYAGSAILRGQAARSRLQQLLPAAPAPAAAALVQGVGEETYTDDIRDADQDNHDHGPASAYEPPAVKVTAVAGNTPPLEDAPAPLSLEGVDGPSHVIDDAPAPAAVHGPIVVRMVDEPPPETAPAASQEELPAAVAEMVAEPAVGQKEIHVVSVSVDTGVGEAVGQEVVPVVQGEDQGGVETAKHLLLLMRLANVAEAQRELEKRVQVTDALKAAYDELQEGQDAAVAGGGQGTAQEGMALDDSTLHDLLATENASQPREQLDEAADNELARQLLLWFLTHPETLEQEQAADGVDEDLPAEDKVPEGVADGHPAQEQVYDGVKGVDNEPVQAGRQLDQLSHDEADPESVVSWTQLNEDDKQDALLPNLAARGLEGDNLPTNDSTTAGSRVGTELEPANQEDVELTDIVPRTVLAQELEPEVDEGQTLQQYRDLLSRRVPLMHHVLQLRRSQQETLQQEQRATAYLRLLDLHLLQQQQEAAARQRRRQHLRDMQRLQAYAQQLQQQDQQLHAQQVWWEQQAPQAYAQQAQVDQQLYNQQTYSGAAGVQHAQQVSAAQPCVCPHHRIARTTQMSYESSQSAW</sequence>
<dbReference type="GeneID" id="113208836"/>
<feature type="transmembrane region" description="Helical" evidence="2">
    <location>
        <begin position="64"/>
        <end position="90"/>
    </location>
</feature>
<evidence type="ECO:0000256" key="1">
    <source>
        <dbReference type="SAM" id="Coils"/>
    </source>
</evidence>
<evidence type="ECO:0000313" key="4">
    <source>
        <dbReference type="RefSeq" id="XP_052132164.1"/>
    </source>
</evidence>
<feature type="coiled-coil region" evidence="1">
    <location>
        <begin position="567"/>
        <end position="594"/>
    </location>
</feature>
<dbReference type="OrthoDB" id="10676305at2759"/>
<organism evidence="3 4">
    <name type="scientific">Frankliniella occidentalis</name>
    <name type="common">Western flower thrips</name>
    <name type="synonym">Euthrips occidentalis</name>
    <dbReference type="NCBI Taxonomy" id="133901"/>
    <lineage>
        <taxon>Eukaryota</taxon>
        <taxon>Metazoa</taxon>
        <taxon>Ecdysozoa</taxon>
        <taxon>Arthropoda</taxon>
        <taxon>Hexapoda</taxon>
        <taxon>Insecta</taxon>
        <taxon>Pterygota</taxon>
        <taxon>Neoptera</taxon>
        <taxon>Paraneoptera</taxon>
        <taxon>Thysanoptera</taxon>
        <taxon>Terebrantia</taxon>
        <taxon>Thripoidea</taxon>
        <taxon>Thripidae</taxon>
        <taxon>Frankliniella</taxon>
    </lineage>
</organism>
<accession>A0A9C6XUT0</accession>